<organism evidence="1 2">
    <name type="scientific">Niastella vici</name>
    <dbReference type="NCBI Taxonomy" id="1703345"/>
    <lineage>
        <taxon>Bacteria</taxon>
        <taxon>Pseudomonadati</taxon>
        <taxon>Bacteroidota</taxon>
        <taxon>Chitinophagia</taxon>
        <taxon>Chitinophagales</taxon>
        <taxon>Chitinophagaceae</taxon>
        <taxon>Niastella</taxon>
    </lineage>
</organism>
<dbReference type="EMBL" id="LVYD01000024">
    <property type="protein sequence ID" value="OQP65545.1"/>
    <property type="molecule type" value="Genomic_DNA"/>
</dbReference>
<keyword evidence="2" id="KW-1185">Reference proteome</keyword>
<accession>A0A1V9G4G6</accession>
<dbReference type="AlphaFoldDB" id="A0A1V9G4G6"/>
<sequence>MPFYSITVQETKAGSRLRRRMAIEASDREKAKSLICEKCIPIGFTPDETTLKEISRKEYKKIISSLVGKLN</sequence>
<evidence type="ECO:0000313" key="1">
    <source>
        <dbReference type="EMBL" id="OQP65545.1"/>
    </source>
</evidence>
<protein>
    <submittedName>
        <fullName evidence="1">Uncharacterized protein</fullName>
    </submittedName>
</protein>
<proteinExistence type="predicted"/>
<evidence type="ECO:0000313" key="2">
    <source>
        <dbReference type="Proteomes" id="UP000192796"/>
    </source>
</evidence>
<reference evidence="1 2" key="1">
    <citation type="submission" date="2016-03" db="EMBL/GenBank/DDBJ databases">
        <title>Niastella vici sp. nov., isolated from farmland soil.</title>
        <authorList>
            <person name="Chen L."/>
            <person name="Wang D."/>
            <person name="Yang S."/>
            <person name="Wang G."/>
        </authorList>
    </citation>
    <scope>NUCLEOTIDE SEQUENCE [LARGE SCALE GENOMIC DNA]</scope>
    <source>
        <strain evidence="1 2">DJ57</strain>
    </source>
</reference>
<name>A0A1V9G4G6_9BACT</name>
<gene>
    <name evidence="1" type="ORF">A3860_17935</name>
</gene>
<comment type="caution">
    <text evidence="1">The sequence shown here is derived from an EMBL/GenBank/DDBJ whole genome shotgun (WGS) entry which is preliminary data.</text>
</comment>
<dbReference type="Proteomes" id="UP000192796">
    <property type="component" value="Unassembled WGS sequence"/>
</dbReference>